<name>A0A6C7EA70_ILUCY</name>
<gene>
    <name evidence="1" type="ORF">YM304_06220</name>
</gene>
<evidence type="ECO:0000313" key="2">
    <source>
        <dbReference type="Proteomes" id="UP000011863"/>
    </source>
</evidence>
<protein>
    <submittedName>
        <fullName evidence="1">Uncharacterized protein</fullName>
    </submittedName>
</protein>
<evidence type="ECO:0000313" key="1">
    <source>
        <dbReference type="EMBL" id="BAN00936.1"/>
    </source>
</evidence>
<reference evidence="1 2" key="1">
    <citation type="journal article" date="2013" name="Int. J. Syst. Evol. Microbiol.">
        <title>Ilumatobacter nonamiense sp. nov. and Ilumatobacter coccineum sp. nov., isolated from seashore sand.</title>
        <authorList>
            <person name="Matsumoto A."/>
            <person name="Kasai H."/>
            <person name="Matsuo Y."/>
            <person name="Shizuri Y."/>
            <person name="Ichikawa N."/>
            <person name="Fujita N."/>
            <person name="Omura S."/>
            <person name="Takahashi Y."/>
        </authorList>
    </citation>
    <scope>NUCLEOTIDE SEQUENCE [LARGE SCALE GENOMIC DNA]</scope>
    <source>
        <strain evidence="2">NBRC 103263 / KCTC 29153 / YM16-304</strain>
    </source>
</reference>
<dbReference type="KEGG" id="aym:YM304_06220"/>
<keyword evidence="2" id="KW-1185">Reference proteome</keyword>
<accession>A0A6C7EA70</accession>
<dbReference type="EMBL" id="AP012057">
    <property type="protein sequence ID" value="BAN00936.1"/>
    <property type="molecule type" value="Genomic_DNA"/>
</dbReference>
<proteinExistence type="predicted"/>
<dbReference type="Proteomes" id="UP000011863">
    <property type="component" value="Chromosome"/>
</dbReference>
<sequence>MPCHVAIDARCQRRVAPYDPRPDHGVECEAQALGFIDQSLDGWPRLGGDRRSIEDSGDLHQRPDLGMDLHCAEHRSQFCVVFGQPLSFELHSRAYVAKQIRDRSRRAHREVVVDSRSDLILEGPQNRSEYLIGRRVR</sequence>
<organism evidence="1 2">
    <name type="scientific">Ilumatobacter coccineus (strain NBRC 103263 / KCTC 29153 / YM16-304)</name>
    <dbReference type="NCBI Taxonomy" id="1313172"/>
    <lineage>
        <taxon>Bacteria</taxon>
        <taxon>Bacillati</taxon>
        <taxon>Actinomycetota</taxon>
        <taxon>Acidimicrobiia</taxon>
        <taxon>Acidimicrobiales</taxon>
        <taxon>Ilumatobacteraceae</taxon>
        <taxon>Ilumatobacter</taxon>
    </lineage>
</organism>
<dbReference type="AlphaFoldDB" id="A0A6C7EA70"/>